<evidence type="ECO:0000313" key="16">
    <source>
        <dbReference type="Proteomes" id="UP001058974"/>
    </source>
</evidence>
<feature type="region of interest" description="Disordered" evidence="13">
    <location>
        <begin position="221"/>
        <end position="243"/>
    </location>
</feature>
<evidence type="ECO:0000256" key="3">
    <source>
        <dbReference type="ARBA" id="ARBA00012483"/>
    </source>
</evidence>
<dbReference type="GO" id="GO:0006511">
    <property type="term" value="P:ubiquitin-dependent protein catabolic process"/>
    <property type="evidence" value="ECO:0007669"/>
    <property type="project" value="TreeGrafter"/>
</dbReference>
<feature type="domain" description="RING-type" evidence="14">
    <location>
        <begin position="275"/>
        <end position="317"/>
    </location>
</feature>
<evidence type="ECO:0000256" key="7">
    <source>
        <dbReference type="ARBA" id="ARBA00022771"/>
    </source>
</evidence>
<evidence type="ECO:0000256" key="8">
    <source>
        <dbReference type="ARBA" id="ARBA00022786"/>
    </source>
</evidence>
<dbReference type="EC" id="2.3.2.27" evidence="3"/>
<evidence type="ECO:0000313" key="15">
    <source>
        <dbReference type="EMBL" id="KAI5420765.1"/>
    </source>
</evidence>
<sequence length="320" mass="36331">MRSLHDQEFAEFLIRIGDGVEPTKPDDMVRLPLHIAIPWEGEHSIQVLIQHIFPDLELHGWDAPYMVQRAILTPTNDDVQKLNDMIIDQFLGEEHNLLSFDEVEGDNHNLYQQEFLNSIAQDDVAIVDLGQQHHRHNMLPVYVLFDSRTMSHNHHPTRTPPGSVIDQPLLFDSRITNNVPTRLMSHNHNSVSSRLTSPTVSVVDETVLYDFPIGNVPRRSRIHHQTGHPHHNHHHHHNGTRASPAVMGVQNTRASGAQDTCQHVTTSTTDAQSICCICLVNLSNGSSMPIRLRCSHDFHTDCIQKWINIKKTCPLCRANV</sequence>
<keyword evidence="5" id="KW-0812">Transmembrane</keyword>
<keyword evidence="16" id="KW-1185">Reference proteome</keyword>
<dbReference type="SUPFAM" id="SSF57850">
    <property type="entry name" value="RING/U-box"/>
    <property type="match status" value="1"/>
</dbReference>
<evidence type="ECO:0000256" key="4">
    <source>
        <dbReference type="ARBA" id="ARBA00022679"/>
    </source>
</evidence>
<name>A0A9D4XKH4_PEA</name>
<evidence type="ECO:0000256" key="1">
    <source>
        <dbReference type="ARBA" id="ARBA00000900"/>
    </source>
</evidence>
<comment type="caution">
    <text evidence="15">The sequence shown here is derived from an EMBL/GenBank/DDBJ whole genome shotgun (WGS) entry which is preliminary data.</text>
</comment>
<keyword evidence="7 12" id="KW-0863">Zinc-finger</keyword>
<keyword evidence="10" id="KW-1133">Transmembrane helix</keyword>
<reference evidence="15 16" key="1">
    <citation type="journal article" date="2022" name="Nat. Genet.">
        <title>Improved pea reference genome and pan-genome highlight genomic features and evolutionary characteristics.</title>
        <authorList>
            <person name="Yang T."/>
            <person name="Liu R."/>
            <person name="Luo Y."/>
            <person name="Hu S."/>
            <person name="Wang D."/>
            <person name="Wang C."/>
            <person name="Pandey M.K."/>
            <person name="Ge S."/>
            <person name="Xu Q."/>
            <person name="Li N."/>
            <person name="Li G."/>
            <person name="Huang Y."/>
            <person name="Saxena R.K."/>
            <person name="Ji Y."/>
            <person name="Li M."/>
            <person name="Yan X."/>
            <person name="He Y."/>
            <person name="Liu Y."/>
            <person name="Wang X."/>
            <person name="Xiang C."/>
            <person name="Varshney R.K."/>
            <person name="Ding H."/>
            <person name="Gao S."/>
            <person name="Zong X."/>
        </authorList>
    </citation>
    <scope>NUCLEOTIDE SEQUENCE [LARGE SCALE GENOMIC DNA]</scope>
    <source>
        <strain evidence="15 16">cv. Zhongwan 6</strain>
    </source>
</reference>
<dbReference type="Gene3D" id="3.30.40.10">
    <property type="entry name" value="Zinc/RING finger domain, C3HC4 (zinc finger)"/>
    <property type="match status" value="1"/>
</dbReference>
<dbReference type="EMBL" id="JAMSHJ010000004">
    <property type="protein sequence ID" value="KAI5420765.1"/>
    <property type="molecule type" value="Genomic_DNA"/>
</dbReference>
<dbReference type="InterPro" id="IPR001841">
    <property type="entry name" value="Znf_RING"/>
</dbReference>
<evidence type="ECO:0000256" key="2">
    <source>
        <dbReference type="ARBA" id="ARBA00004141"/>
    </source>
</evidence>
<comment type="subcellular location">
    <subcellularLocation>
        <location evidence="2">Membrane</location>
        <topology evidence="2">Multi-pass membrane protein</topology>
    </subcellularLocation>
</comment>
<dbReference type="AlphaFoldDB" id="A0A9D4XKH4"/>
<keyword evidence="4" id="KW-0808">Transferase</keyword>
<dbReference type="PANTHER" id="PTHR45977">
    <property type="entry name" value="TARGET OF ERK KINASE MPK-1"/>
    <property type="match status" value="1"/>
</dbReference>
<comment type="catalytic activity">
    <reaction evidence="1">
        <text>S-ubiquitinyl-[E2 ubiquitin-conjugating enzyme]-L-cysteine + [acceptor protein]-L-lysine = [E2 ubiquitin-conjugating enzyme]-L-cysteine + N(6)-ubiquitinyl-[acceptor protein]-L-lysine.</text>
        <dbReference type="EC" id="2.3.2.27"/>
    </reaction>
</comment>
<dbReference type="PANTHER" id="PTHR45977:SF13">
    <property type="entry name" value="GB|AAF27103.1"/>
    <property type="match status" value="1"/>
</dbReference>
<dbReference type="PROSITE" id="PS50089">
    <property type="entry name" value="ZF_RING_2"/>
    <property type="match status" value="1"/>
</dbReference>
<dbReference type="GO" id="GO:0016567">
    <property type="term" value="P:protein ubiquitination"/>
    <property type="evidence" value="ECO:0007669"/>
    <property type="project" value="TreeGrafter"/>
</dbReference>
<dbReference type="GO" id="GO:0000325">
    <property type="term" value="C:plant-type vacuole"/>
    <property type="evidence" value="ECO:0007669"/>
    <property type="project" value="TreeGrafter"/>
</dbReference>
<dbReference type="GO" id="GO:0008270">
    <property type="term" value="F:zinc ion binding"/>
    <property type="evidence" value="ECO:0007669"/>
    <property type="project" value="UniProtKB-KW"/>
</dbReference>
<proteinExistence type="predicted"/>
<keyword evidence="9" id="KW-0862">Zinc</keyword>
<dbReference type="Gramene" id="Psat04G0455600-T1">
    <property type="protein sequence ID" value="KAI5420765.1"/>
    <property type="gene ID" value="KIW84_044556"/>
</dbReference>
<evidence type="ECO:0000256" key="5">
    <source>
        <dbReference type="ARBA" id="ARBA00022692"/>
    </source>
</evidence>
<feature type="compositionally biased region" description="Basic residues" evidence="13">
    <location>
        <begin position="221"/>
        <end position="239"/>
    </location>
</feature>
<evidence type="ECO:0000256" key="10">
    <source>
        <dbReference type="ARBA" id="ARBA00022989"/>
    </source>
</evidence>
<keyword evidence="6" id="KW-0479">Metal-binding</keyword>
<dbReference type="Pfam" id="PF13639">
    <property type="entry name" value="zf-RING_2"/>
    <property type="match status" value="1"/>
</dbReference>
<protein>
    <recommendedName>
        <fullName evidence="3">RING-type E3 ubiquitin transferase</fullName>
        <ecNumber evidence="3">2.3.2.27</ecNumber>
    </recommendedName>
</protein>
<evidence type="ECO:0000256" key="11">
    <source>
        <dbReference type="ARBA" id="ARBA00023136"/>
    </source>
</evidence>
<evidence type="ECO:0000259" key="14">
    <source>
        <dbReference type="PROSITE" id="PS50089"/>
    </source>
</evidence>
<dbReference type="GO" id="GO:0061630">
    <property type="term" value="F:ubiquitin protein ligase activity"/>
    <property type="evidence" value="ECO:0007669"/>
    <property type="project" value="UniProtKB-EC"/>
</dbReference>
<accession>A0A9D4XKH4</accession>
<gene>
    <name evidence="15" type="ORF">KIW84_044556</name>
</gene>
<dbReference type="InterPro" id="IPR013083">
    <property type="entry name" value="Znf_RING/FYVE/PHD"/>
</dbReference>
<organism evidence="15 16">
    <name type="scientific">Pisum sativum</name>
    <name type="common">Garden pea</name>
    <name type="synonym">Lathyrus oleraceus</name>
    <dbReference type="NCBI Taxonomy" id="3888"/>
    <lineage>
        <taxon>Eukaryota</taxon>
        <taxon>Viridiplantae</taxon>
        <taxon>Streptophyta</taxon>
        <taxon>Embryophyta</taxon>
        <taxon>Tracheophyta</taxon>
        <taxon>Spermatophyta</taxon>
        <taxon>Magnoliopsida</taxon>
        <taxon>eudicotyledons</taxon>
        <taxon>Gunneridae</taxon>
        <taxon>Pentapetalae</taxon>
        <taxon>rosids</taxon>
        <taxon>fabids</taxon>
        <taxon>Fabales</taxon>
        <taxon>Fabaceae</taxon>
        <taxon>Papilionoideae</taxon>
        <taxon>50 kb inversion clade</taxon>
        <taxon>NPAAA clade</taxon>
        <taxon>Hologalegina</taxon>
        <taxon>IRL clade</taxon>
        <taxon>Fabeae</taxon>
        <taxon>Lathyrus</taxon>
    </lineage>
</organism>
<keyword evidence="8" id="KW-0833">Ubl conjugation pathway</keyword>
<evidence type="ECO:0000256" key="13">
    <source>
        <dbReference type="SAM" id="MobiDB-lite"/>
    </source>
</evidence>
<dbReference type="GO" id="GO:0016020">
    <property type="term" value="C:membrane"/>
    <property type="evidence" value="ECO:0007669"/>
    <property type="project" value="UniProtKB-SubCell"/>
</dbReference>
<evidence type="ECO:0000256" key="6">
    <source>
        <dbReference type="ARBA" id="ARBA00022723"/>
    </source>
</evidence>
<keyword evidence="11" id="KW-0472">Membrane</keyword>
<evidence type="ECO:0000256" key="9">
    <source>
        <dbReference type="ARBA" id="ARBA00022833"/>
    </source>
</evidence>
<dbReference type="SMART" id="SM00184">
    <property type="entry name" value="RING"/>
    <property type="match status" value="1"/>
</dbReference>
<dbReference type="Proteomes" id="UP001058974">
    <property type="component" value="Chromosome 4"/>
</dbReference>
<evidence type="ECO:0000256" key="12">
    <source>
        <dbReference type="PROSITE-ProRule" id="PRU00175"/>
    </source>
</evidence>